<evidence type="ECO:0000313" key="10">
    <source>
        <dbReference type="EMBL" id="MET3750928.1"/>
    </source>
</evidence>
<dbReference type="SUPFAM" id="SSF81923">
    <property type="entry name" value="Double Clp-N motif"/>
    <property type="match status" value="1"/>
</dbReference>
<comment type="similarity">
    <text evidence="6">Belongs to the ClpA/ClpB family.</text>
</comment>
<keyword evidence="3 6" id="KW-0067">ATP-binding</keyword>
<dbReference type="Pfam" id="PF02861">
    <property type="entry name" value="Clp_N"/>
    <property type="match status" value="1"/>
</dbReference>
<keyword evidence="10" id="KW-0645">Protease</keyword>
<evidence type="ECO:0000259" key="8">
    <source>
        <dbReference type="PROSITE" id="PS50151"/>
    </source>
</evidence>
<dbReference type="EMBL" id="JBEPMJ010000015">
    <property type="protein sequence ID" value="MET3750928.1"/>
    <property type="molecule type" value="Genomic_DNA"/>
</dbReference>
<dbReference type="GO" id="GO:0005524">
    <property type="term" value="F:ATP binding"/>
    <property type="evidence" value="ECO:0007669"/>
    <property type="project" value="UniProtKB-KW"/>
</dbReference>
<accession>A0ABV2M679</accession>
<dbReference type="SMART" id="SM01086">
    <property type="entry name" value="ClpB_D2-small"/>
    <property type="match status" value="1"/>
</dbReference>
<comment type="caution">
    <text evidence="10">The sequence shown here is derived from an EMBL/GenBank/DDBJ whole genome shotgun (WGS) entry which is preliminary data.</text>
</comment>
<dbReference type="RefSeq" id="WP_257464790.1">
    <property type="nucleotide sequence ID" value="NZ_BAABXP010000002.1"/>
</dbReference>
<name>A0ABV2M679_9FIRM</name>
<dbReference type="Gene3D" id="3.40.50.300">
    <property type="entry name" value="P-loop containing nucleotide triphosphate hydrolases"/>
    <property type="match status" value="2"/>
</dbReference>
<evidence type="ECO:0000313" key="11">
    <source>
        <dbReference type="Proteomes" id="UP001549106"/>
    </source>
</evidence>
<feature type="domain" description="UVR" evidence="8">
    <location>
        <begin position="425"/>
        <end position="460"/>
    </location>
</feature>
<dbReference type="PANTHER" id="PTHR11638:SF175">
    <property type="entry name" value="ATP-DEPENDENT CLP PROTEASE, ATP-BINDING SUBUNIT CLPC"/>
    <property type="match status" value="1"/>
</dbReference>
<evidence type="ECO:0000259" key="9">
    <source>
        <dbReference type="PROSITE" id="PS51903"/>
    </source>
</evidence>
<dbReference type="GO" id="GO:0006508">
    <property type="term" value="P:proteolysis"/>
    <property type="evidence" value="ECO:0007669"/>
    <property type="project" value="UniProtKB-KW"/>
</dbReference>
<dbReference type="Proteomes" id="UP001549106">
    <property type="component" value="Unassembled WGS sequence"/>
</dbReference>
<dbReference type="GO" id="GO:0008233">
    <property type="term" value="F:peptidase activity"/>
    <property type="evidence" value="ECO:0007669"/>
    <property type="project" value="UniProtKB-KW"/>
</dbReference>
<keyword evidence="2 6" id="KW-0547">Nucleotide-binding</keyword>
<evidence type="ECO:0000256" key="2">
    <source>
        <dbReference type="ARBA" id="ARBA00022741"/>
    </source>
</evidence>
<dbReference type="InterPro" id="IPR027417">
    <property type="entry name" value="P-loop_NTPase"/>
</dbReference>
<feature type="domain" description="Clp R" evidence="9">
    <location>
        <begin position="2"/>
        <end position="145"/>
    </location>
</feature>
<dbReference type="InterPro" id="IPR003593">
    <property type="entry name" value="AAA+_ATPase"/>
</dbReference>
<dbReference type="Pfam" id="PF00004">
    <property type="entry name" value="AAA"/>
    <property type="match status" value="1"/>
</dbReference>
<dbReference type="InterPro" id="IPR041546">
    <property type="entry name" value="ClpA/ClpB_AAA_lid"/>
</dbReference>
<dbReference type="InterPro" id="IPR019489">
    <property type="entry name" value="Clp_ATPase_C"/>
</dbReference>
<dbReference type="Gene3D" id="4.10.860.10">
    <property type="entry name" value="UVR domain"/>
    <property type="match status" value="1"/>
</dbReference>
<dbReference type="InterPro" id="IPR001270">
    <property type="entry name" value="ClpA/B"/>
</dbReference>
<dbReference type="CDD" id="cd00009">
    <property type="entry name" value="AAA"/>
    <property type="match status" value="1"/>
</dbReference>
<dbReference type="PANTHER" id="PTHR11638">
    <property type="entry name" value="ATP-DEPENDENT CLP PROTEASE"/>
    <property type="match status" value="1"/>
</dbReference>
<dbReference type="PRINTS" id="PR00300">
    <property type="entry name" value="CLPPROTEASEA"/>
</dbReference>
<gene>
    <name evidence="10" type="ORF">ABID24_002181</name>
</gene>
<keyword evidence="1 5" id="KW-0677">Repeat</keyword>
<keyword evidence="10" id="KW-0378">Hydrolase</keyword>
<dbReference type="InterPro" id="IPR004176">
    <property type="entry name" value="Clp_R_N"/>
</dbReference>
<evidence type="ECO:0000256" key="3">
    <source>
        <dbReference type="ARBA" id="ARBA00022840"/>
    </source>
</evidence>
<dbReference type="CDD" id="cd19499">
    <property type="entry name" value="RecA-like_ClpB_Hsp104-like"/>
    <property type="match status" value="1"/>
</dbReference>
<sequence length="824" mass="92525">MQEKFTRQAVNALKLARSTVQSCKHTYIGTEHILVGLLKEKEGTAGRILEEFGVEQERLQELIGNLIAPSEVLTMERVPEYSPRAQRLLDNAGKEAQMRRADQAGTEHILLAMLKETESVATRLLYTMGVNIQKLYAAVLAAMGCDQEAIAEEMQASRNLKDKKGTGTPFLDQYSRDLTAMAADGKLDPVVGRDREIGRLIQILSRRTKNNPCLVGEPGVGKTAIVEGLAQKIVSGMVPDTVKEKRVVVLDLSGMVAGSKYRGEFEERIKNVVNEVREDRGILLFIDELHTIIGAGGAEGALDASNILKPSLSRGEIQLIGATTLEEYRKYIEKDAALERRFQPVTVEEPSEAEALEILKGLRPYYEKHHRVSIEDSALEAAVQMSVRYINDRFLPDKAIDIIDEAAAKVRLKSYRTATKTDGLENMLKELLEEKEEAIRQADLEKAREIQSRQREVEQEIKKYRAREERKSQKKSLTVTEASVADIVSDWTKVPVQKLTESESKRLAHLEGILHKRVIGQEEAVKAVAQAVKRGRVGLKDPGRPIGSFLFLGPTGVGKTELSKALAEAVFGSEQAMIRIDMSEYMEKHSVSKMIGSPPGYVGYDEGGQLSEKVRRNPYSVILFDEIEKAHPDVFNILLQVLDDGHITDAHGRKVDFKQTIIIMTSNAGAQAIIEPKKLGFMSGDNEKQDYERMKSNVMEEVRRLFKPEFLNRIDEIMVFHTLNKEHIRKIVGLLLKNLEKRCEEQMDIRLKISDSARAYLAEAGFDSKYGARPLRRAIQTKLEDSLANEILEGRIRKGDTVKVQLHQKQLRFIPVPAEKADKK</sequence>
<dbReference type="InterPro" id="IPR036628">
    <property type="entry name" value="Clp_N_dom_sf"/>
</dbReference>
<dbReference type="PROSITE" id="PS50151">
    <property type="entry name" value="UVR"/>
    <property type="match status" value="1"/>
</dbReference>
<keyword evidence="7" id="KW-0175">Coiled coil</keyword>
<keyword evidence="4 6" id="KW-0143">Chaperone</keyword>
<dbReference type="SMART" id="SM00382">
    <property type="entry name" value="AAA"/>
    <property type="match status" value="2"/>
</dbReference>
<protein>
    <submittedName>
        <fullName evidence="10">ATP-dependent Clp protease ATP-binding subunit ClpC</fullName>
    </submittedName>
</protein>
<organism evidence="10 11">
    <name type="scientific">Blautia caecimuris</name>
    <dbReference type="NCBI Taxonomy" id="1796615"/>
    <lineage>
        <taxon>Bacteria</taxon>
        <taxon>Bacillati</taxon>
        <taxon>Bacillota</taxon>
        <taxon>Clostridia</taxon>
        <taxon>Lachnospirales</taxon>
        <taxon>Lachnospiraceae</taxon>
        <taxon>Blautia</taxon>
    </lineage>
</organism>
<evidence type="ECO:0000256" key="1">
    <source>
        <dbReference type="ARBA" id="ARBA00022737"/>
    </source>
</evidence>
<dbReference type="PROSITE" id="PS51903">
    <property type="entry name" value="CLP_R"/>
    <property type="match status" value="1"/>
</dbReference>
<feature type="coiled-coil region" evidence="7">
    <location>
        <begin position="421"/>
        <end position="474"/>
    </location>
</feature>
<dbReference type="PROSITE" id="PS00871">
    <property type="entry name" value="CLPAB_2"/>
    <property type="match status" value="1"/>
</dbReference>
<dbReference type="InterPro" id="IPR003959">
    <property type="entry name" value="ATPase_AAA_core"/>
</dbReference>
<dbReference type="Pfam" id="PF17871">
    <property type="entry name" value="AAA_lid_9"/>
    <property type="match status" value="1"/>
</dbReference>
<dbReference type="InterPro" id="IPR028299">
    <property type="entry name" value="ClpA/B_CS2"/>
</dbReference>
<evidence type="ECO:0000256" key="7">
    <source>
        <dbReference type="SAM" id="Coils"/>
    </source>
</evidence>
<proteinExistence type="inferred from homology"/>
<evidence type="ECO:0000256" key="5">
    <source>
        <dbReference type="PROSITE-ProRule" id="PRU01251"/>
    </source>
</evidence>
<dbReference type="InterPro" id="IPR018368">
    <property type="entry name" value="ClpA/B_CS1"/>
</dbReference>
<dbReference type="PROSITE" id="PS00870">
    <property type="entry name" value="CLPAB_1"/>
    <property type="match status" value="1"/>
</dbReference>
<dbReference type="Pfam" id="PF10431">
    <property type="entry name" value="ClpB_D2-small"/>
    <property type="match status" value="1"/>
</dbReference>
<keyword evidence="11" id="KW-1185">Reference proteome</keyword>
<reference evidence="10 11" key="1">
    <citation type="submission" date="2024-06" db="EMBL/GenBank/DDBJ databases">
        <title>Genomic Encyclopedia of Type Strains, Phase IV (KMG-IV): sequencing the most valuable type-strain genomes for metagenomic binning, comparative biology and taxonomic classification.</title>
        <authorList>
            <person name="Goeker M."/>
        </authorList>
    </citation>
    <scope>NUCLEOTIDE SEQUENCE [LARGE SCALE GENOMIC DNA]</scope>
    <source>
        <strain evidence="10 11">DSM 29492</strain>
    </source>
</reference>
<dbReference type="Gene3D" id="1.10.1780.10">
    <property type="entry name" value="Clp, N-terminal domain"/>
    <property type="match status" value="1"/>
</dbReference>
<evidence type="ECO:0000256" key="4">
    <source>
        <dbReference type="ARBA" id="ARBA00023186"/>
    </source>
</evidence>
<dbReference type="Gene3D" id="1.10.8.60">
    <property type="match status" value="2"/>
</dbReference>
<evidence type="ECO:0000256" key="6">
    <source>
        <dbReference type="RuleBase" id="RU004432"/>
    </source>
</evidence>
<dbReference type="InterPro" id="IPR001943">
    <property type="entry name" value="UVR_dom"/>
</dbReference>
<dbReference type="Pfam" id="PF07724">
    <property type="entry name" value="AAA_2"/>
    <property type="match status" value="1"/>
</dbReference>
<dbReference type="InterPro" id="IPR050130">
    <property type="entry name" value="ClpA_ClpB"/>
</dbReference>
<dbReference type="SUPFAM" id="SSF52540">
    <property type="entry name" value="P-loop containing nucleoside triphosphate hydrolases"/>
    <property type="match status" value="2"/>
</dbReference>